<proteinExistence type="predicted"/>
<keyword evidence="3" id="KW-1185">Reference proteome</keyword>
<accession>A0A084B7T3</accession>
<gene>
    <name evidence="2" type="ORF">S7711_11436</name>
</gene>
<protein>
    <submittedName>
        <fullName evidence="2">Uncharacterized protein</fullName>
    </submittedName>
</protein>
<dbReference type="Proteomes" id="UP000028045">
    <property type="component" value="Unassembled WGS sequence"/>
</dbReference>
<sequence>MPEGYDAIGCDATLGLGEPHKMRRPPISRRADPPRGSALDGVRVGSPDGPAVGAGHDGVPAREVLRGRGAGVAAGQHADARKAEFREPLLLTSNCGVAVHDGCEAGRLMAAAAKHRWGPGKSVRLGSEPRDVPALEEVDGRLAREAAAADGGRGKYELLLRYDAAESSRSVATSFVDMVDEPEDPVLPEQRTGRTRTPQPHSQKDKEMVIASIMRFAATRTRRRQCSRICWTSLETCLKRFSAHPPSLNMLRRRADGFLVGSLG</sequence>
<evidence type="ECO:0000313" key="3">
    <source>
        <dbReference type="Proteomes" id="UP000028045"/>
    </source>
</evidence>
<dbReference type="AlphaFoldDB" id="A0A084B7T3"/>
<name>A0A084B7T3_STACB</name>
<evidence type="ECO:0000313" key="2">
    <source>
        <dbReference type="EMBL" id="KEY73612.1"/>
    </source>
</evidence>
<dbReference type="EMBL" id="KL647815">
    <property type="protein sequence ID" value="KEY73612.1"/>
    <property type="molecule type" value="Genomic_DNA"/>
</dbReference>
<organism evidence="2 3">
    <name type="scientific">Stachybotrys chartarum (strain CBS 109288 / IBT 7711)</name>
    <name type="common">Toxic black mold</name>
    <name type="synonym">Stilbospora chartarum</name>
    <dbReference type="NCBI Taxonomy" id="1280523"/>
    <lineage>
        <taxon>Eukaryota</taxon>
        <taxon>Fungi</taxon>
        <taxon>Dikarya</taxon>
        <taxon>Ascomycota</taxon>
        <taxon>Pezizomycotina</taxon>
        <taxon>Sordariomycetes</taxon>
        <taxon>Hypocreomycetidae</taxon>
        <taxon>Hypocreales</taxon>
        <taxon>Stachybotryaceae</taxon>
        <taxon>Stachybotrys</taxon>
    </lineage>
</organism>
<dbReference type="HOGENOM" id="CLU_1054394_0_0_1"/>
<reference evidence="2 3" key="1">
    <citation type="journal article" date="2014" name="BMC Genomics">
        <title>Comparative genome sequencing reveals chemotype-specific gene clusters in the toxigenic black mold Stachybotrys.</title>
        <authorList>
            <person name="Semeiks J."/>
            <person name="Borek D."/>
            <person name="Otwinowski Z."/>
            <person name="Grishin N.V."/>
        </authorList>
    </citation>
    <scope>NUCLEOTIDE SEQUENCE [LARGE SCALE GENOMIC DNA]</scope>
    <source>
        <strain evidence="3">CBS 109288 / IBT 7711</strain>
    </source>
</reference>
<feature type="region of interest" description="Disordered" evidence="1">
    <location>
        <begin position="16"/>
        <end position="39"/>
    </location>
</feature>
<evidence type="ECO:0000256" key="1">
    <source>
        <dbReference type="SAM" id="MobiDB-lite"/>
    </source>
</evidence>
<feature type="region of interest" description="Disordered" evidence="1">
    <location>
        <begin position="182"/>
        <end position="204"/>
    </location>
</feature>